<reference evidence="9 10" key="1">
    <citation type="submission" date="2017-10" db="EMBL/GenBank/DDBJ databases">
        <title>Two draft genome sequences of Pusillimonas sp. strains isolated from a nitrate- and radionuclide-contaminated groundwater in Russia.</title>
        <authorList>
            <person name="Grouzdev D.S."/>
            <person name="Tourova T.P."/>
            <person name="Goeva M.A."/>
            <person name="Babich T.L."/>
            <person name="Sokolova D.S."/>
            <person name="Abdullin R."/>
            <person name="Poltaraus A.B."/>
            <person name="Toshchakov S.V."/>
            <person name="Nazina T.N."/>
        </authorList>
    </citation>
    <scope>NUCLEOTIDE SEQUENCE [LARGE SCALE GENOMIC DNA]</scope>
    <source>
        <strain evidence="9 10">JR1/69-2-13</strain>
    </source>
</reference>
<name>A0A2N4UFM6_9BURK</name>
<evidence type="ECO:0000256" key="4">
    <source>
        <dbReference type="ARBA" id="ARBA00023172"/>
    </source>
</evidence>
<keyword evidence="3 7" id="KW-0227">DNA damage</keyword>
<comment type="function">
    <text evidence="7">Involved in DNA repair and RecF pathway recombination.</text>
</comment>
<keyword evidence="10" id="KW-1185">Reference proteome</keyword>
<keyword evidence="5 7" id="KW-0234">DNA repair</keyword>
<dbReference type="PANTHER" id="PTHR33991">
    <property type="entry name" value="DNA REPAIR PROTEIN RECO"/>
    <property type="match status" value="1"/>
</dbReference>
<evidence type="ECO:0000256" key="3">
    <source>
        <dbReference type="ARBA" id="ARBA00022763"/>
    </source>
</evidence>
<evidence type="ECO:0000256" key="2">
    <source>
        <dbReference type="ARBA" id="ARBA00021310"/>
    </source>
</evidence>
<dbReference type="SUPFAM" id="SSF50249">
    <property type="entry name" value="Nucleic acid-binding proteins"/>
    <property type="match status" value="1"/>
</dbReference>
<sequence>MTRRVSRIQDAVGYVLHSAAWRETSLIVQVFTRSHGNMALVAKGAKRPYSVLRPVLTAFQPISLSWSGAGEVKTLTRAECVGIRPLNGRALMSAWYMNELLLRLLPREDPHPVIYDAYDAALQQLAGTRTEGQPSRSAASALRRFEWMLLNETGYGLGEGAPDFDDPALEPGLRVSLRERLDEQLGRPLLTRKVLMELQRY</sequence>
<dbReference type="GO" id="GO:0006302">
    <property type="term" value="P:double-strand break repair"/>
    <property type="evidence" value="ECO:0007669"/>
    <property type="project" value="TreeGrafter"/>
</dbReference>
<comment type="similarity">
    <text evidence="1 7">Belongs to the RecO family.</text>
</comment>
<dbReference type="InterPro" id="IPR042242">
    <property type="entry name" value="RecO_C"/>
</dbReference>
<dbReference type="AlphaFoldDB" id="A0A2N4UFM6"/>
<dbReference type="GO" id="GO:0043590">
    <property type="term" value="C:bacterial nucleoid"/>
    <property type="evidence" value="ECO:0007669"/>
    <property type="project" value="TreeGrafter"/>
</dbReference>
<evidence type="ECO:0000256" key="7">
    <source>
        <dbReference type="HAMAP-Rule" id="MF_00201"/>
    </source>
</evidence>
<dbReference type="Pfam" id="PF02565">
    <property type="entry name" value="RecO_C"/>
    <property type="match status" value="1"/>
</dbReference>
<dbReference type="Pfam" id="PF11967">
    <property type="entry name" value="RecO_N"/>
    <property type="match status" value="1"/>
</dbReference>
<dbReference type="InterPro" id="IPR037278">
    <property type="entry name" value="ARFGAP/RecO"/>
</dbReference>
<evidence type="ECO:0000259" key="8">
    <source>
        <dbReference type="Pfam" id="PF11967"/>
    </source>
</evidence>
<gene>
    <name evidence="7 9" type="primary">recO</name>
    <name evidence="9" type="ORF">CR155_10255</name>
</gene>
<evidence type="ECO:0000313" key="9">
    <source>
        <dbReference type="EMBL" id="PLC53819.1"/>
    </source>
</evidence>
<evidence type="ECO:0000256" key="5">
    <source>
        <dbReference type="ARBA" id="ARBA00023204"/>
    </source>
</evidence>
<evidence type="ECO:0000256" key="1">
    <source>
        <dbReference type="ARBA" id="ARBA00007452"/>
    </source>
</evidence>
<dbReference type="InterPro" id="IPR022572">
    <property type="entry name" value="DNA_rep/recomb_RecO_N"/>
</dbReference>
<dbReference type="Gene3D" id="1.20.1440.120">
    <property type="entry name" value="Recombination protein O, C-terminal domain"/>
    <property type="match status" value="1"/>
</dbReference>
<dbReference type="PANTHER" id="PTHR33991:SF1">
    <property type="entry name" value="DNA REPAIR PROTEIN RECO"/>
    <property type="match status" value="1"/>
</dbReference>
<proteinExistence type="inferred from homology"/>
<dbReference type="HAMAP" id="MF_00201">
    <property type="entry name" value="RecO"/>
    <property type="match status" value="1"/>
</dbReference>
<comment type="caution">
    <text evidence="9">The sequence shown here is derived from an EMBL/GenBank/DDBJ whole genome shotgun (WGS) entry which is preliminary data.</text>
</comment>
<dbReference type="EMBL" id="PDNV01000006">
    <property type="protein sequence ID" value="PLC53819.1"/>
    <property type="molecule type" value="Genomic_DNA"/>
</dbReference>
<dbReference type="OrthoDB" id="9804792at2"/>
<keyword evidence="4 7" id="KW-0233">DNA recombination</keyword>
<protein>
    <recommendedName>
        <fullName evidence="2 7">DNA repair protein RecO</fullName>
    </recommendedName>
    <alternativeName>
        <fullName evidence="6 7">Recombination protein O</fullName>
    </alternativeName>
</protein>
<dbReference type="Gene3D" id="2.40.50.140">
    <property type="entry name" value="Nucleic acid-binding proteins"/>
    <property type="match status" value="1"/>
</dbReference>
<dbReference type="InterPro" id="IPR003717">
    <property type="entry name" value="RecO"/>
</dbReference>
<feature type="domain" description="DNA replication/recombination mediator RecO N-terminal" evidence="8">
    <location>
        <begin position="13"/>
        <end position="82"/>
    </location>
</feature>
<dbReference type="SUPFAM" id="SSF57863">
    <property type="entry name" value="ArfGap/RecO-like zinc finger"/>
    <property type="match status" value="1"/>
</dbReference>
<evidence type="ECO:0000256" key="6">
    <source>
        <dbReference type="ARBA" id="ARBA00033409"/>
    </source>
</evidence>
<dbReference type="NCBIfam" id="TIGR00613">
    <property type="entry name" value="reco"/>
    <property type="match status" value="1"/>
</dbReference>
<dbReference type="Proteomes" id="UP000234328">
    <property type="component" value="Unassembled WGS sequence"/>
</dbReference>
<dbReference type="InterPro" id="IPR012340">
    <property type="entry name" value="NA-bd_OB-fold"/>
</dbReference>
<dbReference type="GO" id="GO:0006310">
    <property type="term" value="P:DNA recombination"/>
    <property type="evidence" value="ECO:0007669"/>
    <property type="project" value="UniProtKB-UniRule"/>
</dbReference>
<organism evidence="9 10">
    <name type="scientific">Pollutimonas nitritireducens</name>
    <dbReference type="NCBI Taxonomy" id="2045209"/>
    <lineage>
        <taxon>Bacteria</taxon>
        <taxon>Pseudomonadati</taxon>
        <taxon>Pseudomonadota</taxon>
        <taxon>Betaproteobacteria</taxon>
        <taxon>Burkholderiales</taxon>
        <taxon>Alcaligenaceae</taxon>
        <taxon>Pollutimonas</taxon>
    </lineage>
</organism>
<accession>A0A2N4UFM6</accession>
<dbReference type="RefSeq" id="WP_102069941.1">
    <property type="nucleotide sequence ID" value="NZ_PDNV01000006.1"/>
</dbReference>
<evidence type="ECO:0000313" key="10">
    <source>
        <dbReference type="Proteomes" id="UP000234328"/>
    </source>
</evidence>